<protein>
    <submittedName>
        <fullName evidence="2">Uncharacterized protein</fullName>
    </submittedName>
</protein>
<proteinExistence type="predicted"/>
<evidence type="ECO:0000313" key="3">
    <source>
        <dbReference type="Proteomes" id="UP000187203"/>
    </source>
</evidence>
<feature type="compositionally biased region" description="Basic residues" evidence="1">
    <location>
        <begin position="48"/>
        <end position="57"/>
    </location>
</feature>
<comment type="caution">
    <text evidence="2">The sequence shown here is derived from an EMBL/GenBank/DDBJ whole genome shotgun (WGS) entry which is preliminary data.</text>
</comment>
<reference evidence="3" key="1">
    <citation type="submission" date="2013-09" db="EMBL/GenBank/DDBJ databases">
        <title>Corchorus olitorius genome sequencing.</title>
        <authorList>
            <person name="Alam M."/>
            <person name="Haque M.S."/>
            <person name="Islam M.S."/>
            <person name="Emdad E.M."/>
            <person name="Islam M.M."/>
            <person name="Ahmed B."/>
            <person name="Halim A."/>
            <person name="Hossen Q.M.M."/>
            <person name="Hossain M.Z."/>
            <person name="Ahmed R."/>
            <person name="Khan M.M."/>
            <person name="Islam R."/>
            <person name="Rashid M.M."/>
            <person name="Khan S.A."/>
            <person name="Rahman M.S."/>
            <person name="Alam M."/>
            <person name="Yahiya A.S."/>
            <person name="Khan M.S."/>
            <person name="Azam M.S."/>
            <person name="Haque T."/>
            <person name="Lashkar M.Z.H."/>
            <person name="Akhand A.I."/>
            <person name="Morshed G."/>
            <person name="Roy S."/>
            <person name="Uddin K.S."/>
            <person name="Rabeya T."/>
            <person name="Hossain A.S."/>
            <person name="Chowdhury A."/>
            <person name="Snigdha A.R."/>
            <person name="Mortoza M.S."/>
            <person name="Matin S.A."/>
            <person name="Hoque S.M.E."/>
            <person name="Islam M.K."/>
            <person name="Roy D.K."/>
            <person name="Haider R."/>
            <person name="Moosa M.M."/>
            <person name="Elias S.M."/>
            <person name="Hasan A.M."/>
            <person name="Jahan S."/>
            <person name="Shafiuddin M."/>
            <person name="Mahmood N."/>
            <person name="Shommy N.S."/>
        </authorList>
    </citation>
    <scope>NUCLEOTIDE SEQUENCE [LARGE SCALE GENOMIC DNA]</scope>
    <source>
        <strain evidence="3">cv. O-4</strain>
    </source>
</reference>
<dbReference type="STRING" id="93759.A0A1R3GBT6"/>
<name>A0A1R3GBT6_9ROSI</name>
<gene>
    <name evidence="2" type="ORF">COLO4_35930</name>
</gene>
<accession>A0A1R3GBT6</accession>
<dbReference type="AlphaFoldDB" id="A0A1R3GBT6"/>
<evidence type="ECO:0000313" key="2">
    <source>
        <dbReference type="EMBL" id="OMO55531.1"/>
    </source>
</evidence>
<evidence type="ECO:0000256" key="1">
    <source>
        <dbReference type="SAM" id="MobiDB-lite"/>
    </source>
</evidence>
<feature type="compositionally biased region" description="Basic and acidic residues" evidence="1">
    <location>
        <begin position="18"/>
        <end position="30"/>
    </location>
</feature>
<keyword evidence="3" id="KW-1185">Reference proteome</keyword>
<dbReference type="EMBL" id="AWUE01022933">
    <property type="protein sequence ID" value="OMO55531.1"/>
    <property type="molecule type" value="Genomic_DNA"/>
</dbReference>
<sequence>MSVYRRLIQSTLILHKSSKIEPKVDQKDKEGEDDNNDGEDEEFCNSQGKKRGRKWKSKAKEKSPKKTTPKKNGMNNLVENENSFLHRQFLI</sequence>
<feature type="region of interest" description="Disordered" evidence="1">
    <location>
        <begin position="18"/>
        <end position="78"/>
    </location>
</feature>
<feature type="compositionally biased region" description="Acidic residues" evidence="1">
    <location>
        <begin position="31"/>
        <end position="43"/>
    </location>
</feature>
<dbReference type="Proteomes" id="UP000187203">
    <property type="component" value="Unassembled WGS sequence"/>
</dbReference>
<organism evidence="2 3">
    <name type="scientific">Corchorus olitorius</name>
    <dbReference type="NCBI Taxonomy" id="93759"/>
    <lineage>
        <taxon>Eukaryota</taxon>
        <taxon>Viridiplantae</taxon>
        <taxon>Streptophyta</taxon>
        <taxon>Embryophyta</taxon>
        <taxon>Tracheophyta</taxon>
        <taxon>Spermatophyta</taxon>
        <taxon>Magnoliopsida</taxon>
        <taxon>eudicotyledons</taxon>
        <taxon>Gunneridae</taxon>
        <taxon>Pentapetalae</taxon>
        <taxon>rosids</taxon>
        <taxon>malvids</taxon>
        <taxon>Malvales</taxon>
        <taxon>Malvaceae</taxon>
        <taxon>Grewioideae</taxon>
        <taxon>Apeibeae</taxon>
        <taxon>Corchorus</taxon>
    </lineage>
</organism>